<dbReference type="PANTHER" id="PTHR36999:SF1">
    <property type="entry name" value="ISOCITRATE DEHYDROGENASE (NADP(+))"/>
    <property type="match status" value="1"/>
</dbReference>
<evidence type="ECO:0000256" key="1">
    <source>
        <dbReference type="ARBA" id="ARBA00022435"/>
    </source>
</evidence>
<keyword evidence="2 9" id="KW-0816">Tricarboxylic acid cycle</keyword>
<dbReference type="GO" id="GO:0004450">
    <property type="term" value="F:isocitrate dehydrogenase (NADP+) activity"/>
    <property type="evidence" value="ECO:0007669"/>
    <property type="project" value="UniProtKB-EC"/>
</dbReference>
<dbReference type="EMBL" id="AMGM01000121">
    <property type="protein sequence ID" value="EKB47505.1"/>
    <property type="molecule type" value="Genomic_DNA"/>
</dbReference>
<name>K1KTI9_CECL9</name>
<dbReference type="EC" id="1.1.1.42" evidence="9"/>
<keyword evidence="3 12" id="KW-0479">Metal-binding</keyword>
<evidence type="ECO:0000256" key="13">
    <source>
        <dbReference type="PIRSR" id="PIRSR009407-4"/>
    </source>
</evidence>
<evidence type="ECO:0000256" key="6">
    <source>
        <dbReference type="ARBA" id="ARBA00023002"/>
    </source>
</evidence>
<keyword evidence="6 9" id="KW-0560">Oxidoreductase</keyword>
<dbReference type="PANTHER" id="PTHR36999">
    <property type="entry name" value="ISOCITRATE DEHYDROGENASE [NADP]"/>
    <property type="match status" value="1"/>
</dbReference>
<evidence type="ECO:0000256" key="9">
    <source>
        <dbReference type="PIRNR" id="PIRNR009407"/>
    </source>
</evidence>
<evidence type="ECO:0000256" key="11">
    <source>
        <dbReference type="PIRSR" id="PIRSR009407-2"/>
    </source>
</evidence>
<feature type="binding site" evidence="13">
    <location>
        <begin position="602"/>
        <end position="604"/>
    </location>
    <ligand>
        <name>NADP(+)</name>
        <dbReference type="ChEBI" id="CHEBI:58349"/>
    </ligand>
</feature>
<feature type="site" description="Critical for catalysis" evidence="10">
    <location>
        <position position="422"/>
    </location>
</feature>
<evidence type="ECO:0000256" key="2">
    <source>
        <dbReference type="ARBA" id="ARBA00022532"/>
    </source>
</evidence>
<evidence type="ECO:0000256" key="4">
    <source>
        <dbReference type="ARBA" id="ARBA00022842"/>
    </source>
</evidence>
<keyword evidence="5 9" id="KW-0521">NADP</keyword>
<dbReference type="GO" id="GO:0046872">
    <property type="term" value="F:metal ion binding"/>
    <property type="evidence" value="ECO:0007669"/>
    <property type="project" value="UniProtKB-KW"/>
</dbReference>
<dbReference type="Gene3D" id="3.40.718.10">
    <property type="entry name" value="Isopropylmalate Dehydrogenase"/>
    <property type="match status" value="1"/>
</dbReference>
<feature type="binding site" evidence="12">
    <location>
        <position position="550"/>
    </location>
    <ligand>
        <name>Mg(2+)</name>
        <dbReference type="ChEBI" id="CHEBI:18420"/>
    </ligand>
</feature>
<evidence type="ECO:0000256" key="10">
    <source>
        <dbReference type="PIRSR" id="PIRSR009407-1"/>
    </source>
</evidence>
<feature type="binding site" evidence="13">
    <location>
        <position position="137"/>
    </location>
    <ligand>
        <name>NADP(+)</name>
        <dbReference type="ChEBI" id="CHEBI:58349"/>
    </ligand>
</feature>
<comment type="cofactor">
    <cofactor evidence="12">
        <name>Mg(2+)</name>
        <dbReference type="ChEBI" id="CHEBI:18420"/>
    </cofactor>
    <cofactor evidence="12">
        <name>Mn(2+)</name>
        <dbReference type="ChEBI" id="CHEBI:29035"/>
    </cofactor>
    <text evidence="12">Binds 1 Mg(2+) or Mn(2+) ion per subunit.</text>
</comment>
<comment type="similarity">
    <text evidence="8 9">Belongs to the monomeric-type IDH family.</text>
</comment>
<evidence type="ECO:0000256" key="12">
    <source>
        <dbReference type="PIRSR" id="PIRSR009407-3"/>
    </source>
</evidence>
<feature type="binding site" evidence="11">
    <location>
        <position position="147"/>
    </location>
    <ligand>
        <name>D-threo-isocitrate</name>
        <dbReference type="ChEBI" id="CHEBI:15562"/>
    </ligand>
</feature>
<keyword evidence="15" id="KW-1185">Reference proteome</keyword>
<dbReference type="PATRIC" id="fig|1225176.3.peg.4162"/>
<reference evidence="14 15" key="1">
    <citation type="journal article" date="2012" name="J. Bacteriol.">
        <title>Draft Genome Sequence of Cecembia lonarensis Strain LW9T, Isolated from Lonar Lake, a Haloalkaline Lake in India.</title>
        <authorList>
            <person name="Shivaji S."/>
            <person name="Ara S."/>
            <person name="Singh A."/>
            <person name="Pinnaka A.K."/>
        </authorList>
    </citation>
    <scope>NUCLEOTIDE SEQUENCE [LARGE SCALE GENOMIC DNA]</scope>
    <source>
        <strain evidence="14 15">LW9</strain>
    </source>
</reference>
<feature type="binding site" evidence="12">
    <location>
        <position position="554"/>
    </location>
    <ligand>
        <name>Mg(2+)</name>
        <dbReference type="ChEBI" id="CHEBI:18420"/>
    </ligand>
</feature>
<feature type="binding site" evidence="13">
    <location>
        <position position="591"/>
    </location>
    <ligand>
        <name>NADP(+)</name>
        <dbReference type="ChEBI" id="CHEBI:58349"/>
    </ligand>
</feature>
<keyword evidence="1 9" id="KW-0329">Glyoxylate bypass</keyword>
<feature type="binding site" evidence="13">
    <location>
        <begin position="586"/>
        <end position="587"/>
    </location>
    <ligand>
        <name>NADP(+)</name>
        <dbReference type="ChEBI" id="CHEBI:58349"/>
    </ligand>
</feature>
<dbReference type="PIRSF" id="PIRSF009407">
    <property type="entry name" value="IDH_monmr"/>
    <property type="match status" value="1"/>
</dbReference>
<feature type="binding site" evidence="13">
    <location>
        <position position="651"/>
    </location>
    <ligand>
        <name>NADP(+)</name>
        <dbReference type="ChEBI" id="CHEBI:58349"/>
    </ligand>
</feature>
<evidence type="ECO:0000256" key="5">
    <source>
        <dbReference type="ARBA" id="ARBA00022857"/>
    </source>
</evidence>
<keyword evidence="4 12" id="KW-0460">Magnesium</keyword>
<feature type="binding site" evidence="12">
    <location>
        <position position="352"/>
    </location>
    <ligand>
        <name>Mg(2+)</name>
        <dbReference type="ChEBI" id="CHEBI:18420"/>
    </ligand>
</feature>
<dbReference type="Proteomes" id="UP000004478">
    <property type="component" value="Unassembled WGS sequence"/>
</dbReference>
<protein>
    <recommendedName>
        <fullName evidence="9">Isocitrate dehydrogenase [NADP]</fullName>
        <ecNumber evidence="9">1.1.1.42</ecNumber>
    </recommendedName>
    <alternativeName>
        <fullName evidence="9">Oxalosuccinate decarboxylase</fullName>
    </alternativeName>
</protein>
<feature type="site" description="Critical for catalysis" evidence="10">
    <location>
        <position position="257"/>
    </location>
</feature>
<dbReference type="GO" id="GO:0006097">
    <property type="term" value="P:glyoxylate cycle"/>
    <property type="evidence" value="ECO:0007669"/>
    <property type="project" value="UniProtKB-KW"/>
</dbReference>
<dbReference type="NCBIfam" id="TIGR00178">
    <property type="entry name" value="monomer_idh"/>
    <property type="match status" value="1"/>
</dbReference>
<dbReference type="RefSeq" id="WP_009186920.1">
    <property type="nucleotide sequence ID" value="NZ_AMGM01000121.1"/>
</dbReference>
<proteinExistence type="inferred from homology"/>
<gene>
    <name evidence="14" type="primary">icd_3</name>
    <name evidence="14" type="ORF">B879_03899</name>
</gene>
<dbReference type="OrthoDB" id="9807643at2"/>
<feature type="binding site" evidence="11">
    <location>
        <begin position="134"/>
        <end position="141"/>
    </location>
    <ligand>
        <name>substrate</name>
    </ligand>
</feature>
<feature type="binding site" evidence="13">
    <location>
        <begin position="84"/>
        <end position="89"/>
    </location>
    <ligand>
        <name>NADP(+)</name>
        <dbReference type="ChEBI" id="CHEBI:58349"/>
    </ligand>
</feature>
<evidence type="ECO:0000256" key="8">
    <source>
        <dbReference type="ARBA" id="ARBA00046318"/>
    </source>
</evidence>
<dbReference type="GO" id="GO:0006099">
    <property type="term" value="P:tricarboxylic acid cycle"/>
    <property type="evidence" value="ECO:0007669"/>
    <property type="project" value="UniProtKB-KW"/>
</dbReference>
<evidence type="ECO:0000313" key="14">
    <source>
        <dbReference type="EMBL" id="EKB47505.1"/>
    </source>
</evidence>
<evidence type="ECO:0000313" key="15">
    <source>
        <dbReference type="Proteomes" id="UP000004478"/>
    </source>
</evidence>
<dbReference type="AlphaFoldDB" id="K1KTI9"/>
<evidence type="ECO:0000256" key="3">
    <source>
        <dbReference type="ARBA" id="ARBA00022723"/>
    </source>
</evidence>
<dbReference type="Pfam" id="PF03971">
    <property type="entry name" value="IDH"/>
    <property type="match status" value="1"/>
</dbReference>
<sequence length="745" mass="81903">MTTKTAKILYTLTDEAPALATYSFLPIVKAFTDSAGIQVETRDISLAGRIISQFPEYLEPGQRINDDLAELGEIAKSPEANIVKLPNISASIPQLKAAIKELQAQGYALPDYPDDPTSDEQKAIKEKYDKVKGSAVNPVLREGNSDRRAPKAVKEYARKNPHSMGKWSADSKSHVASMTEGDFYGSEKSITLDQAGKVQIQHIAKDGEVVILKKHFPLLQGEVIDAAVMSVAALKKFLLEQIKDAKKSGILFSLHMKATMMKVSDPIIFGHAVKVFFAPVFEKHEKTLKSLGVDVNNGLGDLLSKIESLPAEKKEEIRKDIASSLEDGPDLAMVNSDKGITNLHVPSDVIIDASMPAMIRTSGQMWNKEGKQQDTKAVIPDRSYAGVYQETIDFCKKNGAFDPATMGSVPNVGLMAQKAEEYGSHDKTFEMKKDGVVQVVREDGTVLLSHEVKQGDIWRMCQTKDAPIQDWVKLAVNRAKATGDPAVFWLDNNRAHDAELIKKVEQYLPDHNTAGLQLHIMSPVEATKFSLQRIKEGKDTISVTGNVLRDYLTDLFPILELGTSAKMLSVVPLMNGGGLFETGAGGSAPKHVEQFVEENHLRWDSLGEFLALAVSLEHLGEVFSNEKAKVLAETLDKATGKFLHENKSPSRKVMELDNRGSHFYLALYWAEALVLQDKDAELKKAFSPIAKALGENESLIVSDLNGVQGVKVDIGGYYKPSSVKTADAMRPSKTFNEILERLKSE</sequence>
<comment type="caution">
    <text evidence="14">The sequence shown here is derived from an EMBL/GenBank/DDBJ whole genome shotgun (WGS) entry which is preliminary data.</text>
</comment>
<evidence type="ECO:0000256" key="7">
    <source>
        <dbReference type="ARBA" id="ARBA00023554"/>
    </source>
</evidence>
<accession>K1KTI9</accession>
<feature type="binding site" evidence="11">
    <location>
        <position position="549"/>
    </location>
    <ligand>
        <name>D-threo-isocitrate</name>
        <dbReference type="ChEBI" id="CHEBI:15562"/>
    </ligand>
</feature>
<dbReference type="SUPFAM" id="SSF53659">
    <property type="entry name" value="Isocitrate/Isopropylmalate dehydrogenase-like"/>
    <property type="match status" value="1"/>
</dbReference>
<comment type="catalytic activity">
    <reaction evidence="7 9">
        <text>D-threo-isocitrate + NADP(+) = 2-oxoglutarate + CO2 + NADPH</text>
        <dbReference type="Rhea" id="RHEA:19629"/>
        <dbReference type="ChEBI" id="CHEBI:15562"/>
        <dbReference type="ChEBI" id="CHEBI:16526"/>
        <dbReference type="ChEBI" id="CHEBI:16810"/>
        <dbReference type="ChEBI" id="CHEBI:57783"/>
        <dbReference type="ChEBI" id="CHEBI:58349"/>
        <dbReference type="EC" id="1.1.1.42"/>
    </reaction>
</comment>
<dbReference type="InterPro" id="IPR004436">
    <property type="entry name" value="Isocitrate_DH_NADP_mono"/>
</dbReference>
<organism evidence="14 15">
    <name type="scientific">Cecembia lonarensis (strain CCUG 58316 / KCTC 22772 / LW9)</name>
    <dbReference type="NCBI Taxonomy" id="1225176"/>
    <lineage>
        <taxon>Bacteria</taxon>
        <taxon>Pseudomonadati</taxon>
        <taxon>Bacteroidota</taxon>
        <taxon>Cytophagia</taxon>
        <taxon>Cytophagales</taxon>
        <taxon>Cyclobacteriaceae</taxon>
        <taxon>Cecembia</taxon>
    </lineage>
</organism>